<gene>
    <name evidence="5" type="ORF">GCM10009716_29080</name>
</gene>
<evidence type="ECO:0000256" key="3">
    <source>
        <dbReference type="ARBA" id="ARBA00023163"/>
    </source>
</evidence>
<dbReference type="InterPro" id="IPR028082">
    <property type="entry name" value="Peripla_BP_I"/>
</dbReference>
<keyword evidence="2" id="KW-0238">DNA-binding</keyword>
<evidence type="ECO:0000259" key="4">
    <source>
        <dbReference type="Pfam" id="PF13377"/>
    </source>
</evidence>
<evidence type="ECO:0000313" key="6">
    <source>
        <dbReference type="Proteomes" id="UP001501303"/>
    </source>
</evidence>
<evidence type="ECO:0000256" key="2">
    <source>
        <dbReference type="ARBA" id="ARBA00023125"/>
    </source>
</evidence>
<comment type="caution">
    <text evidence="5">The sequence shown here is derived from an EMBL/GenBank/DDBJ whole genome shotgun (WGS) entry which is preliminary data.</text>
</comment>
<proteinExistence type="predicted"/>
<evidence type="ECO:0000256" key="1">
    <source>
        <dbReference type="ARBA" id="ARBA00023015"/>
    </source>
</evidence>
<organism evidence="5 6">
    <name type="scientific">Streptomyces sodiiphilus</name>
    <dbReference type="NCBI Taxonomy" id="226217"/>
    <lineage>
        <taxon>Bacteria</taxon>
        <taxon>Bacillati</taxon>
        <taxon>Actinomycetota</taxon>
        <taxon>Actinomycetes</taxon>
        <taxon>Kitasatosporales</taxon>
        <taxon>Streptomycetaceae</taxon>
        <taxon>Streptomyces</taxon>
    </lineage>
</organism>
<dbReference type="Pfam" id="PF13377">
    <property type="entry name" value="Peripla_BP_3"/>
    <property type="match status" value="1"/>
</dbReference>
<keyword evidence="3" id="KW-0804">Transcription</keyword>
<dbReference type="Gene3D" id="3.40.50.2300">
    <property type="match status" value="1"/>
</dbReference>
<evidence type="ECO:0000313" key="5">
    <source>
        <dbReference type="EMBL" id="GAA1918422.1"/>
    </source>
</evidence>
<dbReference type="Proteomes" id="UP001501303">
    <property type="component" value="Unassembled WGS sequence"/>
</dbReference>
<feature type="domain" description="Transcriptional regulator LacI/GalR-like sensor" evidence="4">
    <location>
        <begin position="1"/>
        <end position="77"/>
    </location>
</feature>
<dbReference type="SUPFAM" id="SSF53822">
    <property type="entry name" value="Periplasmic binding protein-like I"/>
    <property type="match status" value="1"/>
</dbReference>
<reference evidence="5 6" key="1">
    <citation type="journal article" date="2019" name="Int. J. Syst. Evol. Microbiol.">
        <title>The Global Catalogue of Microorganisms (GCM) 10K type strain sequencing project: providing services to taxonomists for standard genome sequencing and annotation.</title>
        <authorList>
            <consortium name="The Broad Institute Genomics Platform"/>
            <consortium name="The Broad Institute Genome Sequencing Center for Infectious Disease"/>
            <person name="Wu L."/>
            <person name="Ma J."/>
        </authorList>
    </citation>
    <scope>NUCLEOTIDE SEQUENCE [LARGE SCALE GENOMIC DNA]</scope>
    <source>
        <strain evidence="5 6">JCM 13581</strain>
    </source>
</reference>
<keyword evidence="6" id="KW-1185">Reference proteome</keyword>
<name>A0ABN2PCR7_9ACTN</name>
<protein>
    <recommendedName>
        <fullName evidence="4">Transcriptional regulator LacI/GalR-like sensor domain-containing protein</fullName>
    </recommendedName>
</protein>
<keyword evidence="1" id="KW-0805">Transcription regulation</keyword>
<dbReference type="InterPro" id="IPR046335">
    <property type="entry name" value="LacI/GalR-like_sensor"/>
</dbReference>
<accession>A0ABN2PCR7</accession>
<dbReference type="EMBL" id="BAAAMJ010000030">
    <property type="protein sequence ID" value="GAA1918422.1"/>
    <property type="molecule type" value="Genomic_DNA"/>
</dbReference>
<sequence>MARGAPAAPELAGGRAPQDVAVGSFDDFAAASRPALLPIRQPWDRVSSELVRVLLNRIDGEPPSTELLPTELVLRETA</sequence>